<keyword evidence="4 12" id="KW-0963">Cytoplasm</keyword>
<dbReference type="InterPro" id="IPR003395">
    <property type="entry name" value="RecF/RecN/SMC_N"/>
</dbReference>
<dbReference type="PROSITE" id="PS00617">
    <property type="entry name" value="RECF_1"/>
    <property type="match status" value="1"/>
</dbReference>
<evidence type="ECO:0000256" key="2">
    <source>
        <dbReference type="ARBA" id="ARBA00008016"/>
    </source>
</evidence>
<dbReference type="PROSITE" id="PS00618">
    <property type="entry name" value="RECF_2"/>
    <property type="match status" value="1"/>
</dbReference>
<dbReference type="PANTHER" id="PTHR32182">
    <property type="entry name" value="DNA REPLICATION AND REPAIR PROTEIN RECF"/>
    <property type="match status" value="1"/>
</dbReference>
<dbReference type="PANTHER" id="PTHR32182:SF0">
    <property type="entry name" value="DNA REPLICATION AND REPAIR PROTEIN RECF"/>
    <property type="match status" value="1"/>
</dbReference>
<dbReference type="Pfam" id="PF02463">
    <property type="entry name" value="SMC_N"/>
    <property type="match status" value="1"/>
</dbReference>
<evidence type="ECO:0000313" key="15">
    <source>
        <dbReference type="EMBL" id="MCL1632216.1"/>
    </source>
</evidence>
<evidence type="ECO:0000256" key="5">
    <source>
        <dbReference type="ARBA" id="ARBA00022705"/>
    </source>
</evidence>
<keyword evidence="6 12" id="KW-0547">Nucleotide-binding</keyword>
<evidence type="ECO:0000313" key="16">
    <source>
        <dbReference type="Proteomes" id="UP001203004"/>
    </source>
</evidence>
<dbReference type="NCBIfam" id="TIGR00611">
    <property type="entry name" value="recf"/>
    <property type="match status" value="1"/>
</dbReference>
<keyword evidence="9 12" id="KW-0238">DNA-binding</keyword>
<keyword evidence="16" id="KW-1185">Reference proteome</keyword>
<accession>A0ABT0MBH2</accession>
<evidence type="ECO:0000259" key="14">
    <source>
        <dbReference type="Pfam" id="PF02463"/>
    </source>
</evidence>
<keyword evidence="8 12" id="KW-0067">ATP-binding</keyword>
<gene>
    <name evidence="12 15" type="primary">recF</name>
    <name evidence="15" type="ORF">M3N64_09715</name>
</gene>
<keyword evidence="11 12" id="KW-0742">SOS response</keyword>
<evidence type="ECO:0000256" key="12">
    <source>
        <dbReference type="HAMAP-Rule" id="MF_00365"/>
    </source>
</evidence>
<dbReference type="CDD" id="cd03242">
    <property type="entry name" value="ABC_RecF"/>
    <property type="match status" value="1"/>
</dbReference>
<name>A0ABT0MBH2_9BACL</name>
<dbReference type="Gene3D" id="3.40.50.300">
    <property type="entry name" value="P-loop containing nucleotide triphosphate hydrolases"/>
    <property type="match status" value="1"/>
</dbReference>
<proteinExistence type="inferred from homology"/>
<organism evidence="15 16">
    <name type="scientific">Sporolactobacillus mangiferae</name>
    <dbReference type="NCBI Taxonomy" id="2940498"/>
    <lineage>
        <taxon>Bacteria</taxon>
        <taxon>Bacillati</taxon>
        <taxon>Bacillota</taxon>
        <taxon>Bacilli</taxon>
        <taxon>Bacillales</taxon>
        <taxon>Sporolactobacillaceae</taxon>
        <taxon>Sporolactobacillus</taxon>
    </lineage>
</organism>
<dbReference type="RefSeq" id="WP_249101713.1">
    <property type="nucleotide sequence ID" value="NZ_JAMAST010000011.1"/>
</dbReference>
<feature type="domain" description="RecF/RecN/SMC N-terminal" evidence="14">
    <location>
        <begin position="3"/>
        <end position="348"/>
    </location>
</feature>
<evidence type="ECO:0000256" key="3">
    <source>
        <dbReference type="ARBA" id="ARBA00020170"/>
    </source>
</evidence>
<keyword evidence="7 12" id="KW-0227">DNA damage</keyword>
<dbReference type="SUPFAM" id="SSF52540">
    <property type="entry name" value="P-loop containing nucleoside triphosphate hydrolases"/>
    <property type="match status" value="1"/>
</dbReference>
<evidence type="ECO:0000256" key="13">
    <source>
        <dbReference type="RuleBase" id="RU000578"/>
    </source>
</evidence>
<evidence type="ECO:0000256" key="10">
    <source>
        <dbReference type="ARBA" id="ARBA00023204"/>
    </source>
</evidence>
<dbReference type="Proteomes" id="UP001203004">
    <property type="component" value="Unassembled WGS sequence"/>
</dbReference>
<evidence type="ECO:0000256" key="6">
    <source>
        <dbReference type="ARBA" id="ARBA00022741"/>
    </source>
</evidence>
<dbReference type="HAMAP" id="MF_00365">
    <property type="entry name" value="RecF"/>
    <property type="match status" value="1"/>
</dbReference>
<evidence type="ECO:0000256" key="11">
    <source>
        <dbReference type="ARBA" id="ARBA00023236"/>
    </source>
</evidence>
<feature type="binding site" evidence="12">
    <location>
        <begin position="30"/>
        <end position="37"/>
    </location>
    <ligand>
        <name>ATP</name>
        <dbReference type="ChEBI" id="CHEBI:30616"/>
    </ligand>
</feature>
<evidence type="ECO:0000256" key="8">
    <source>
        <dbReference type="ARBA" id="ARBA00022840"/>
    </source>
</evidence>
<dbReference type="InterPro" id="IPR001238">
    <property type="entry name" value="DNA-binding_RecF"/>
</dbReference>
<comment type="subcellular location">
    <subcellularLocation>
        <location evidence="1 12 13">Cytoplasm</location>
    </subcellularLocation>
</comment>
<dbReference type="InterPro" id="IPR042174">
    <property type="entry name" value="RecF_2"/>
</dbReference>
<comment type="caution">
    <text evidence="15">The sequence shown here is derived from an EMBL/GenBank/DDBJ whole genome shotgun (WGS) entry which is preliminary data.</text>
</comment>
<dbReference type="Gene3D" id="1.20.1050.90">
    <property type="entry name" value="RecF/RecN/SMC, N-terminal domain"/>
    <property type="match status" value="1"/>
</dbReference>
<keyword evidence="10 12" id="KW-0234">DNA repair</keyword>
<dbReference type="InterPro" id="IPR027417">
    <property type="entry name" value="P-loop_NTPase"/>
</dbReference>
<dbReference type="InterPro" id="IPR018078">
    <property type="entry name" value="DNA-binding_RecF_CS"/>
</dbReference>
<reference evidence="15 16" key="1">
    <citation type="submission" date="2022-05" db="EMBL/GenBank/DDBJ databases">
        <title>Sporolactobacillus sp nov CPB3-1, isolated from tree bark (Mangifera indica L.).</title>
        <authorList>
            <person name="Phuengjayaem S."/>
            <person name="Tanasupawat S."/>
        </authorList>
    </citation>
    <scope>NUCLEOTIDE SEQUENCE [LARGE SCALE GENOMIC DNA]</scope>
    <source>
        <strain evidence="15 16">CPB3-1</strain>
    </source>
</reference>
<protein>
    <recommendedName>
        <fullName evidence="3 12">DNA replication and repair protein RecF</fullName>
    </recommendedName>
</protein>
<comment type="function">
    <text evidence="12 13">The RecF protein is involved in DNA metabolism; it is required for DNA replication and normal SOS inducibility. RecF binds preferentially to single-stranded, linear DNA. It also seems to bind ATP.</text>
</comment>
<comment type="similarity">
    <text evidence="2 12 13">Belongs to the RecF family.</text>
</comment>
<keyword evidence="5 12" id="KW-0235">DNA replication</keyword>
<evidence type="ECO:0000256" key="4">
    <source>
        <dbReference type="ARBA" id="ARBA00022490"/>
    </source>
</evidence>
<dbReference type="EMBL" id="JAMAST010000011">
    <property type="protein sequence ID" value="MCL1632216.1"/>
    <property type="molecule type" value="Genomic_DNA"/>
</dbReference>
<sequence>MKLESIELAHYRNYDSLQLSFSDSVNVFLGENAQGKTNLLEAIYVLAIAKSPRTSHEKDLIQWDQDYGKIKGRITRRAQSIPLELIISRKGKKAKANHIEKRRLSEYVGLCNVVMFAPEDLNLVKGSPAIRRRFIDMEIGQIAPVYLHDLGEYQKVLQQRNALLKKATGNSESGASLLDILTERLIALAAEIVQRRLVFIRQLNEWAEPIQKEISNGREHLSIVYQSSVSGVLDLADSSKIKEVYQTIYERLKKREWERGTTLIGPHRDDLCFLVNDKDVQAFGSQGQQRTAALSVKLAEIELIKHEVGEYPILLLDDVLSELDDIRKTHLLSAFQEKVQTFVTTTSVEGLDHRLVDRAVLFEINQGKAERVKQN</sequence>
<evidence type="ECO:0000256" key="1">
    <source>
        <dbReference type="ARBA" id="ARBA00004496"/>
    </source>
</evidence>
<evidence type="ECO:0000256" key="9">
    <source>
        <dbReference type="ARBA" id="ARBA00023125"/>
    </source>
</evidence>
<evidence type="ECO:0000256" key="7">
    <source>
        <dbReference type="ARBA" id="ARBA00022763"/>
    </source>
</evidence>